<dbReference type="EMBL" id="BATM01000008">
    <property type="protein sequence ID" value="GAD79212.1"/>
    <property type="molecule type" value="Genomic_DNA"/>
</dbReference>
<dbReference type="STRING" id="1219080.VEZ01S_08_02480"/>
<gene>
    <name evidence="2" type="ORF">VEZ01S_08_02480</name>
</gene>
<accession>U3B173</accession>
<dbReference type="eggNOG" id="COG3713">
    <property type="taxonomic scope" value="Bacteria"/>
</dbReference>
<reference evidence="2 3" key="1">
    <citation type="submission" date="2013-09" db="EMBL/GenBank/DDBJ databases">
        <title>Whole genome shotgun sequence of Vibrio ezurae NBRC 102218.</title>
        <authorList>
            <person name="Yoshida I."/>
            <person name="Hosoyama A."/>
            <person name="Numata M."/>
            <person name="Hashimoto M."/>
            <person name="Hosoyama Y."/>
            <person name="Tsuchikane K."/>
            <person name="Noguchi M."/>
            <person name="Hirakata S."/>
            <person name="Ichikawa N."/>
            <person name="Ohji S."/>
            <person name="Yamazoe A."/>
            <person name="Fujita N."/>
        </authorList>
    </citation>
    <scope>NUCLEOTIDE SEQUENCE [LARGE SCALE GENOMIC DNA]</scope>
    <source>
        <strain evidence="2 3">NBRC 102218</strain>
    </source>
</reference>
<evidence type="ECO:0000313" key="3">
    <source>
        <dbReference type="Proteomes" id="UP000016562"/>
    </source>
</evidence>
<dbReference type="Pfam" id="PF06629">
    <property type="entry name" value="MipA"/>
    <property type="match status" value="1"/>
</dbReference>
<dbReference type="OrthoDB" id="92529at2"/>
<sequence>MKTVKPALIISASMLVGLSPNATADENTVTQPIEASQSSIAELTDSDRHPEQTWGLAGVVRSASIPYVNDLDLDDSERVSTFIPMLYFENEYVYVRGLSMGAYLYNAKESPWNVSMLGRIRFVDIPAEIQNKYGADTLDLGLRAEYQFNPQWLAFTEAMSDTDGNWYTTLGAEANYHFAGLTLEPHASLRLKSGDFNTRYYALDSQDIDAGVDSFVGVRAYYHVVSNLYFLGAVNAQILDSSARSTSLIDDQIQTEYYLGIGFFNDPDKERKSHLSNKPYLRIAHGWGTPSNLGDIISGDIEDDPYNSQLTSLFYGHPLTDNLFGLPLDIYLTPGFAWHWNNADQASSQEYILAIKAYYTFTWPFDWRFGVAEGMSYTSKINSLEKNEFADKGYEPNNFLNYLDFSLDANLGSLFNTRSMDNVWLGYSIHHRSAIFEKSSQYGRIKGGSNYNSVYVQFDF</sequence>
<dbReference type="AlphaFoldDB" id="U3B173"/>
<feature type="chain" id="PRO_5004640053" description="MltA-interacting MipA family protein" evidence="1">
    <location>
        <begin position="25"/>
        <end position="460"/>
    </location>
</feature>
<name>U3B173_9VIBR</name>
<comment type="caution">
    <text evidence="2">The sequence shown here is derived from an EMBL/GenBank/DDBJ whole genome shotgun (WGS) entry which is preliminary data.</text>
</comment>
<evidence type="ECO:0008006" key="4">
    <source>
        <dbReference type="Google" id="ProtNLM"/>
    </source>
</evidence>
<feature type="signal peptide" evidence="1">
    <location>
        <begin position="1"/>
        <end position="24"/>
    </location>
</feature>
<protein>
    <recommendedName>
        <fullName evidence="4">MltA-interacting MipA family protein</fullName>
    </recommendedName>
</protein>
<proteinExistence type="predicted"/>
<dbReference type="InterPro" id="IPR010583">
    <property type="entry name" value="MipA"/>
</dbReference>
<evidence type="ECO:0000313" key="2">
    <source>
        <dbReference type="EMBL" id="GAD79212.1"/>
    </source>
</evidence>
<dbReference type="Proteomes" id="UP000016562">
    <property type="component" value="Unassembled WGS sequence"/>
</dbReference>
<organism evidence="2 3">
    <name type="scientific">Vibrio ezurae NBRC 102218</name>
    <dbReference type="NCBI Taxonomy" id="1219080"/>
    <lineage>
        <taxon>Bacteria</taxon>
        <taxon>Pseudomonadati</taxon>
        <taxon>Pseudomonadota</taxon>
        <taxon>Gammaproteobacteria</taxon>
        <taxon>Vibrionales</taxon>
        <taxon>Vibrionaceae</taxon>
        <taxon>Vibrio</taxon>
    </lineage>
</organism>
<keyword evidence="3" id="KW-1185">Reference proteome</keyword>
<evidence type="ECO:0000256" key="1">
    <source>
        <dbReference type="SAM" id="SignalP"/>
    </source>
</evidence>
<keyword evidence="1" id="KW-0732">Signal</keyword>